<dbReference type="RefSeq" id="WP_101251111.1">
    <property type="nucleotide sequence ID" value="NZ_PIUM01000014.1"/>
</dbReference>
<evidence type="ECO:0000313" key="2">
    <source>
        <dbReference type="Proteomes" id="UP000233293"/>
    </source>
</evidence>
<keyword evidence="2" id="KW-1185">Reference proteome</keyword>
<evidence type="ECO:0008006" key="3">
    <source>
        <dbReference type="Google" id="ProtNLM"/>
    </source>
</evidence>
<sequence length="279" mass="29472">MSTGDQVTDLVTAVLSRLLPRLGADGRRGSLIVVFTGATVGYDGALDQLRSLILRGFHLRLGFSEMADHLYGEPLREQLAGFPQWSSLPPFTWLRDLREAKGVVVPMLSVNSLSKVAGLIGDNQASNLILHGLFTGKPVVVAKNGVERNRGRVELGFHHGGPSLWRAVDDRLRLAAEYGCTLTDITQLAAVADGLAGGSDAIVAAAGDVPTGRSSVSRVVTNKVITQGDVVEAHRAGADMRCMPQAVITPLARETAARLGVHLVRDAATDGPRGGLQGC</sequence>
<accession>A0A2N3PUL9</accession>
<gene>
    <name evidence="1" type="ORF">CWS72_13355</name>
</gene>
<evidence type="ECO:0000313" key="1">
    <source>
        <dbReference type="EMBL" id="PKU24080.1"/>
    </source>
</evidence>
<protein>
    <recommendedName>
        <fullName evidence="3">Flavoprotein domain-containing protein</fullName>
    </recommendedName>
</protein>
<comment type="caution">
    <text evidence="1">The sequence shown here is derived from an EMBL/GenBank/DDBJ whole genome shotgun (WGS) entry which is preliminary data.</text>
</comment>
<dbReference type="InterPro" id="IPR036551">
    <property type="entry name" value="Flavin_trans-like"/>
</dbReference>
<reference evidence="2" key="1">
    <citation type="submission" date="2017-12" db="EMBL/GenBank/DDBJ databases">
        <title>Draft genome sequence of Telmatospirillum siberiense 26-4b1T, an acidotolerant peatland alphaproteobacterium potentially involved in sulfur cycling.</title>
        <authorList>
            <person name="Hausmann B."/>
            <person name="Pjevac P."/>
            <person name="Schreck K."/>
            <person name="Herbold C.W."/>
            <person name="Daims H."/>
            <person name="Wagner M."/>
            <person name="Pester M."/>
            <person name="Loy A."/>
        </authorList>
    </citation>
    <scope>NUCLEOTIDE SEQUENCE [LARGE SCALE GENOMIC DNA]</scope>
    <source>
        <strain evidence="2">26-4b1</strain>
    </source>
</reference>
<proteinExistence type="predicted"/>
<dbReference type="EMBL" id="PIUM01000014">
    <property type="protein sequence ID" value="PKU24080.1"/>
    <property type="molecule type" value="Genomic_DNA"/>
</dbReference>
<dbReference type="SUPFAM" id="SSF52507">
    <property type="entry name" value="Homo-oligomeric flavin-containing Cys decarboxylases, HFCD"/>
    <property type="match status" value="1"/>
</dbReference>
<name>A0A2N3PUL9_9PROT</name>
<dbReference type="Proteomes" id="UP000233293">
    <property type="component" value="Unassembled WGS sequence"/>
</dbReference>
<dbReference type="OrthoDB" id="8447078at2"/>
<dbReference type="AlphaFoldDB" id="A0A2N3PUL9"/>
<dbReference type="GO" id="GO:0003824">
    <property type="term" value="F:catalytic activity"/>
    <property type="evidence" value="ECO:0007669"/>
    <property type="project" value="InterPro"/>
</dbReference>
<dbReference type="Gene3D" id="3.40.50.1950">
    <property type="entry name" value="Flavin prenyltransferase-like"/>
    <property type="match status" value="1"/>
</dbReference>
<organism evidence="1 2">
    <name type="scientific">Telmatospirillum siberiense</name>
    <dbReference type="NCBI Taxonomy" id="382514"/>
    <lineage>
        <taxon>Bacteria</taxon>
        <taxon>Pseudomonadati</taxon>
        <taxon>Pseudomonadota</taxon>
        <taxon>Alphaproteobacteria</taxon>
        <taxon>Rhodospirillales</taxon>
        <taxon>Rhodospirillaceae</taxon>
        <taxon>Telmatospirillum</taxon>
    </lineage>
</organism>